<keyword evidence="12" id="KW-1185">Reference proteome</keyword>
<evidence type="ECO:0000256" key="7">
    <source>
        <dbReference type="ARBA" id="ARBA00022989"/>
    </source>
</evidence>
<dbReference type="Gene3D" id="1.10.3720.10">
    <property type="entry name" value="MetI-like"/>
    <property type="match status" value="1"/>
</dbReference>
<feature type="transmembrane region" description="Helical" evidence="9">
    <location>
        <begin position="95"/>
        <end position="120"/>
    </location>
</feature>
<evidence type="ECO:0000256" key="6">
    <source>
        <dbReference type="ARBA" id="ARBA00022927"/>
    </source>
</evidence>
<dbReference type="OrthoDB" id="9766870at2"/>
<dbReference type="SUPFAM" id="SSF161098">
    <property type="entry name" value="MetI-like"/>
    <property type="match status" value="1"/>
</dbReference>
<organism evidence="11 12">
    <name type="scientific">Paracoccus liaowanqingii</name>
    <dbReference type="NCBI Taxonomy" id="2560053"/>
    <lineage>
        <taxon>Bacteria</taxon>
        <taxon>Pseudomonadati</taxon>
        <taxon>Pseudomonadota</taxon>
        <taxon>Alphaproteobacteria</taxon>
        <taxon>Rhodobacterales</taxon>
        <taxon>Paracoccaceae</taxon>
        <taxon>Paracoccus</taxon>
    </lineage>
</organism>
<keyword evidence="6" id="KW-0653">Protein transport</keyword>
<proteinExistence type="inferred from homology"/>
<feature type="domain" description="ABC transmembrane type-1" evidence="10">
    <location>
        <begin position="93"/>
        <end position="282"/>
    </location>
</feature>
<dbReference type="Pfam" id="PF00528">
    <property type="entry name" value="BPD_transp_1"/>
    <property type="match status" value="1"/>
</dbReference>
<dbReference type="EMBL" id="SRPG01000022">
    <property type="protein sequence ID" value="TGN67758.1"/>
    <property type="molecule type" value="Genomic_DNA"/>
</dbReference>
<evidence type="ECO:0000256" key="4">
    <source>
        <dbReference type="ARBA" id="ARBA00022692"/>
    </source>
</evidence>
<evidence type="ECO:0000313" key="12">
    <source>
        <dbReference type="Proteomes" id="UP000297972"/>
    </source>
</evidence>
<keyword evidence="5" id="KW-0571">Peptide transport</keyword>
<name>A0A4Z1CR99_9RHOB</name>
<evidence type="ECO:0000256" key="9">
    <source>
        <dbReference type="RuleBase" id="RU363032"/>
    </source>
</evidence>
<dbReference type="Proteomes" id="UP000297972">
    <property type="component" value="Unassembled WGS sequence"/>
</dbReference>
<dbReference type="GO" id="GO:0005886">
    <property type="term" value="C:plasma membrane"/>
    <property type="evidence" value="ECO:0007669"/>
    <property type="project" value="UniProtKB-SubCell"/>
</dbReference>
<evidence type="ECO:0000313" key="11">
    <source>
        <dbReference type="EMBL" id="TGN67758.1"/>
    </source>
</evidence>
<dbReference type="GO" id="GO:0015031">
    <property type="term" value="P:protein transport"/>
    <property type="evidence" value="ECO:0007669"/>
    <property type="project" value="UniProtKB-KW"/>
</dbReference>
<comment type="caution">
    <text evidence="11">The sequence shown here is derived from an EMBL/GenBank/DDBJ whole genome shotgun (WGS) entry which is preliminary data.</text>
</comment>
<evidence type="ECO:0000256" key="5">
    <source>
        <dbReference type="ARBA" id="ARBA00022856"/>
    </source>
</evidence>
<evidence type="ECO:0000256" key="1">
    <source>
        <dbReference type="ARBA" id="ARBA00004651"/>
    </source>
</evidence>
<dbReference type="InterPro" id="IPR000515">
    <property type="entry name" value="MetI-like"/>
</dbReference>
<dbReference type="Pfam" id="PF12911">
    <property type="entry name" value="OppC_N"/>
    <property type="match status" value="1"/>
</dbReference>
<evidence type="ECO:0000256" key="3">
    <source>
        <dbReference type="ARBA" id="ARBA00022475"/>
    </source>
</evidence>
<evidence type="ECO:0000256" key="8">
    <source>
        <dbReference type="ARBA" id="ARBA00023136"/>
    </source>
</evidence>
<feature type="transmembrane region" description="Helical" evidence="9">
    <location>
        <begin position="264"/>
        <end position="285"/>
    </location>
</feature>
<dbReference type="PANTHER" id="PTHR43386:SF1">
    <property type="entry name" value="D,D-DIPEPTIDE TRANSPORT SYSTEM PERMEASE PROTEIN DDPC-RELATED"/>
    <property type="match status" value="1"/>
</dbReference>
<evidence type="ECO:0000256" key="2">
    <source>
        <dbReference type="ARBA" id="ARBA00022448"/>
    </source>
</evidence>
<feature type="transmembrane region" description="Helical" evidence="9">
    <location>
        <begin position="28"/>
        <end position="48"/>
    </location>
</feature>
<keyword evidence="2 9" id="KW-0813">Transport</keyword>
<dbReference type="InterPro" id="IPR035906">
    <property type="entry name" value="MetI-like_sf"/>
</dbReference>
<keyword evidence="4 9" id="KW-0812">Transmembrane</keyword>
<evidence type="ECO:0000259" key="10">
    <source>
        <dbReference type="PROSITE" id="PS50928"/>
    </source>
</evidence>
<dbReference type="CDD" id="cd06261">
    <property type="entry name" value="TM_PBP2"/>
    <property type="match status" value="1"/>
</dbReference>
<dbReference type="GO" id="GO:0055085">
    <property type="term" value="P:transmembrane transport"/>
    <property type="evidence" value="ECO:0007669"/>
    <property type="project" value="InterPro"/>
</dbReference>
<protein>
    <submittedName>
        <fullName evidence="11">ABC transporter permease</fullName>
    </submittedName>
</protein>
<dbReference type="PROSITE" id="PS50928">
    <property type="entry name" value="ABC_TM1"/>
    <property type="match status" value="1"/>
</dbReference>
<dbReference type="PANTHER" id="PTHR43386">
    <property type="entry name" value="OLIGOPEPTIDE TRANSPORT SYSTEM PERMEASE PROTEIN APPC"/>
    <property type="match status" value="1"/>
</dbReference>
<dbReference type="InterPro" id="IPR025966">
    <property type="entry name" value="OppC_N"/>
</dbReference>
<comment type="similarity">
    <text evidence="9">Belongs to the binding-protein-dependent transport system permease family.</text>
</comment>
<comment type="subcellular location">
    <subcellularLocation>
        <location evidence="1 9">Cell membrane</location>
        <topology evidence="1 9">Multi-pass membrane protein</topology>
    </subcellularLocation>
</comment>
<keyword evidence="7 9" id="KW-1133">Transmembrane helix</keyword>
<dbReference type="AlphaFoldDB" id="A0A4Z1CR99"/>
<reference evidence="11 12" key="1">
    <citation type="submission" date="2019-03" db="EMBL/GenBank/DDBJ databases">
        <authorList>
            <person name="Li J."/>
        </authorList>
    </citation>
    <scope>NUCLEOTIDE SEQUENCE [LARGE SCALE GENOMIC DNA]</scope>
    <source>
        <strain evidence="11 12">3058</strain>
    </source>
</reference>
<feature type="transmembrane region" description="Helical" evidence="9">
    <location>
        <begin position="141"/>
        <end position="166"/>
    </location>
</feature>
<dbReference type="GO" id="GO:0015833">
    <property type="term" value="P:peptide transport"/>
    <property type="evidence" value="ECO:0007669"/>
    <property type="project" value="UniProtKB-KW"/>
</dbReference>
<keyword evidence="3" id="KW-1003">Cell membrane</keyword>
<sequence>MTEITQPRPAAQRVALFRRALFRDIPSFLALMFIIVVATGSIFAQWLAPYDPSAINIAARHLPPFSIVPESGFHLLGTDNLGRDVLSRVMYAGQISLFVGLLGVLVSGVFGTIIGLWAGYARGRTEGILMRIVDLQMSVPFLLLAMIVLFTLGPGVTNVIIVLALVRWPVYARISRSLVLDIGSAPFIDFSKMQGASGLRVVMTSILPNIISPMAVIATLEVARVILAESTLSFLGLGVQAPETSWGLMVAQGRQYITTAPWTIYVPGATIFLVGLSITFLVGWIRNMSDPLLRMKWLYQNRP</sequence>
<accession>A0A4Z1CR99</accession>
<keyword evidence="8 9" id="KW-0472">Membrane</keyword>
<dbReference type="InterPro" id="IPR050366">
    <property type="entry name" value="BP-dependent_transpt_permease"/>
</dbReference>
<gene>
    <name evidence="11" type="ORF">E4L95_03875</name>
</gene>